<sequence>ARVGGNLIFDQSRIVAGGFSLLGADIVGQLSGNGAELADCDGNGNALLGDQLKIGAGLFLNRFRASGAVRFLGADVTGNFQAVEARIDAPGRAALNADSIAVSGPVRLDRIVVSGGSLRLVGSDLGSTLHLEGADLCGRDEEGHAFSGDRLKVAGGVYMSKGFRASAAVSVQGADIGKSLDLTEAELVGDPAVLKAAGMRVGQEFLWLPRNRVGGSVDLDHAAVGRLIDHWTSERPEGNWPPYGRLHLTGFTYGGFDNQHQPDVQDRLEKWIWKTHTDLLNRKAFALQPYEQLVRVYRQAGQEGDAKAVGIAKQRDLRRFGELNRPERVKNWLLDRTVGYGYRPLGAVAWLAVLYAVVALLSWWAQHRTGMVQPTRAGADMAEVTALSCERDYPCFYPLGYAIDVVIPLVHVGQFDSWRITGQGHLGWALVAFSWLATILGWVITSLAVAGITGIIRKD</sequence>
<evidence type="ECO:0008006" key="4">
    <source>
        <dbReference type="Google" id="ProtNLM"/>
    </source>
</evidence>
<evidence type="ECO:0000256" key="1">
    <source>
        <dbReference type="SAM" id="Phobius"/>
    </source>
</evidence>
<feature type="transmembrane region" description="Helical" evidence="1">
    <location>
        <begin position="345"/>
        <end position="365"/>
    </location>
</feature>
<protein>
    <recommendedName>
        <fullName evidence="4">Oxidoreductase</fullName>
    </recommendedName>
</protein>
<proteinExistence type="predicted"/>
<feature type="non-terminal residue" evidence="2">
    <location>
        <position position="1"/>
    </location>
</feature>
<name>A0ABS3W1U5_MICEH</name>
<accession>A0ABS3W1U5</accession>
<keyword evidence="1" id="KW-0472">Membrane</keyword>
<feature type="transmembrane region" description="Helical" evidence="1">
    <location>
        <begin position="426"/>
        <end position="456"/>
    </location>
</feature>
<keyword evidence="3" id="KW-1185">Reference proteome</keyword>
<keyword evidence="1" id="KW-0812">Transmembrane</keyword>
<gene>
    <name evidence="2" type="ORF">GSF22_32900</name>
</gene>
<evidence type="ECO:0000313" key="2">
    <source>
        <dbReference type="EMBL" id="MBO4210756.1"/>
    </source>
</evidence>
<reference evidence="2 3" key="1">
    <citation type="submission" date="2019-12" db="EMBL/GenBank/DDBJ databases">
        <title>Whole genome sequencing of endophytic Actinobacterium Micromonospora sp. MPMI6T.</title>
        <authorList>
            <person name="Evv R."/>
            <person name="Podile A.R."/>
        </authorList>
    </citation>
    <scope>NUCLEOTIDE SEQUENCE [LARGE SCALE GENOMIC DNA]</scope>
    <source>
        <strain evidence="2 3">MPMI6</strain>
    </source>
</reference>
<dbReference type="RefSeq" id="WP_208817826.1">
    <property type="nucleotide sequence ID" value="NZ_WVUH01000586.1"/>
</dbReference>
<keyword evidence="1" id="KW-1133">Transmembrane helix</keyword>
<dbReference type="Proteomes" id="UP000823521">
    <property type="component" value="Unassembled WGS sequence"/>
</dbReference>
<organism evidence="2 3">
    <name type="scientific">Micromonospora echinofusca</name>
    <dbReference type="NCBI Taxonomy" id="47858"/>
    <lineage>
        <taxon>Bacteria</taxon>
        <taxon>Bacillati</taxon>
        <taxon>Actinomycetota</taxon>
        <taxon>Actinomycetes</taxon>
        <taxon>Micromonosporales</taxon>
        <taxon>Micromonosporaceae</taxon>
        <taxon>Micromonospora</taxon>
    </lineage>
</organism>
<comment type="caution">
    <text evidence="2">The sequence shown here is derived from an EMBL/GenBank/DDBJ whole genome shotgun (WGS) entry which is preliminary data.</text>
</comment>
<dbReference type="EMBL" id="WVUH01000586">
    <property type="protein sequence ID" value="MBO4210756.1"/>
    <property type="molecule type" value="Genomic_DNA"/>
</dbReference>
<evidence type="ECO:0000313" key="3">
    <source>
        <dbReference type="Proteomes" id="UP000823521"/>
    </source>
</evidence>